<evidence type="ECO:0000313" key="1">
    <source>
        <dbReference type="EMBL" id="KZE83589.1"/>
    </source>
</evidence>
<dbReference type="EMBL" id="LQNU01000037">
    <property type="protein sequence ID" value="KZE83589.1"/>
    <property type="molecule type" value="Genomic_DNA"/>
</dbReference>
<dbReference type="GO" id="GO:0005975">
    <property type="term" value="P:carbohydrate metabolic process"/>
    <property type="evidence" value="ECO:0007669"/>
    <property type="project" value="UniProtKB-ARBA"/>
</dbReference>
<accession>A0A164AD30</accession>
<evidence type="ECO:0000313" key="2">
    <source>
        <dbReference type="Proteomes" id="UP000076630"/>
    </source>
</evidence>
<dbReference type="OrthoDB" id="599464at2"/>
<dbReference type="AlphaFoldDB" id="A0A164AD30"/>
<organism evidence="1 2">
    <name type="scientific">Myroides marinus</name>
    <dbReference type="NCBI Taxonomy" id="703342"/>
    <lineage>
        <taxon>Bacteria</taxon>
        <taxon>Pseudomonadati</taxon>
        <taxon>Bacteroidota</taxon>
        <taxon>Flavobacteriia</taxon>
        <taxon>Flavobacteriales</taxon>
        <taxon>Flavobacteriaceae</taxon>
        <taxon>Myroides</taxon>
    </lineage>
</organism>
<dbReference type="RefSeq" id="WP_038986869.1">
    <property type="nucleotide sequence ID" value="NZ_JACALK010000004.1"/>
</dbReference>
<keyword evidence="2" id="KW-1185">Reference proteome</keyword>
<proteinExistence type="predicted"/>
<name>A0A164AD30_9FLAO</name>
<protein>
    <submittedName>
        <fullName evidence="1">Uncharacterized protein</fullName>
    </submittedName>
</protein>
<dbReference type="Proteomes" id="UP000076630">
    <property type="component" value="Unassembled WGS sequence"/>
</dbReference>
<sequence length="531" mass="58670">MMMFVEIYARKLFENITRKAVKSCSVLLMFLGLGVYGQTGTTQFPYFLSLQEGNSPPPGVFLPGTNNRAKFTNEGLFLTELKQFQFGAILLQDLAFNSNNGIDVSFEFNIYDGDIVGTDGILMFLYDGSIPDKDMHMGATGRSLGYVFSRAGESAKSKRAKGVPGAYLGVGFNISGNFKVKNFGESARINGTDYGWPGGSLQGVSHVTLRGAEMKLPQSDPYQGYRGYPVLKTVSTVSVDKMNRGGAYIMSNGVYKYDFGTQLPEKETFNLRNGAIANSSEDVNYRKAYISLIPHIEGGFKVSVKVQHGKEITTIIDDYHYETSVQYYENAESINGDFSNQDENVEGEQKLFTLDSSVPEIFKIGFAGVTGGRENVHMIRNLRISLPYSAEATDKAFEVCDVSTSTFYSLLNDIAYSGHISNPIGANENIDPYSFSFYNADMTPMVNPYLYEDDCGKWEYNPEDGMISFFPKPLFSLKKAIAKYSIKGKSGGNGEPYGEESYRSNVASITLSSKSCSMPINPSVRTRVNQK</sequence>
<gene>
    <name evidence="1" type="ORF">AV926_04195</name>
</gene>
<reference evidence="1 2" key="1">
    <citation type="submission" date="2016-01" db="EMBL/GenBank/DDBJ databases">
        <title>Whole genome sequencing of Myroides marinus L41.</title>
        <authorList>
            <person name="Hong K.W."/>
        </authorList>
    </citation>
    <scope>NUCLEOTIDE SEQUENCE [LARGE SCALE GENOMIC DNA]</scope>
    <source>
        <strain evidence="1 2">L41</strain>
    </source>
</reference>
<comment type="caution">
    <text evidence="1">The sequence shown here is derived from an EMBL/GenBank/DDBJ whole genome shotgun (WGS) entry which is preliminary data.</text>
</comment>
<dbReference type="InterPro" id="IPR013320">
    <property type="entry name" value="ConA-like_dom_sf"/>
</dbReference>
<dbReference type="GO" id="GO:0004553">
    <property type="term" value="F:hydrolase activity, hydrolyzing O-glycosyl compounds"/>
    <property type="evidence" value="ECO:0007669"/>
    <property type="project" value="UniProtKB-ARBA"/>
</dbReference>
<dbReference type="SUPFAM" id="SSF49899">
    <property type="entry name" value="Concanavalin A-like lectins/glucanases"/>
    <property type="match status" value="1"/>
</dbReference>